<dbReference type="EMBL" id="JACOPV010000009">
    <property type="protein sequence ID" value="MBM5458870.1"/>
    <property type="molecule type" value="Genomic_DNA"/>
</dbReference>
<protein>
    <submittedName>
        <fullName evidence="1">Uncharacterized protein</fullName>
    </submittedName>
</protein>
<accession>A0ABS2BZJ4</accession>
<dbReference type="Proteomes" id="UP000745663">
    <property type="component" value="Unassembled WGS sequence"/>
</dbReference>
<evidence type="ECO:0000313" key="1">
    <source>
        <dbReference type="EMBL" id="MBM5458870.1"/>
    </source>
</evidence>
<comment type="caution">
    <text evidence="1">The sequence shown here is derived from an EMBL/GenBank/DDBJ whole genome shotgun (WGS) entry which is preliminary data.</text>
</comment>
<dbReference type="RefSeq" id="WP_203584793.1">
    <property type="nucleotide sequence ID" value="NZ_JACOPV010000009.1"/>
</dbReference>
<reference evidence="1 2" key="1">
    <citation type="submission" date="2020-08" db="EMBL/GenBank/DDBJ databases">
        <title>Description of novel Pseudomonas species.</title>
        <authorList>
            <person name="Duman M."/>
            <person name="Mulet M."/>
            <person name="Altun S."/>
            <person name="Saticioglu I.B."/>
            <person name="Lalucat J."/>
            <person name="Garcia-Valdes E."/>
        </authorList>
    </citation>
    <scope>NUCLEOTIDE SEQUENCE [LARGE SCALE GENOMIC DNA]</scope>
    <source>
        <strain evidence="1 2">P66</strain>
    </source>
</reference>
<gene>
    <name evidence="1" type="ORF">H8F21_14990</name>
</gene>
<evidence type="ECO:0000313" key="2">
    <source>
        <dbReference type="Proteomes" id="UP000745663"/>
    </source>
</evidence>
<organism evidence="1 2">
    <name type="scientific">Pseudomonas arcuscaelestis</name>
    <dbReference type="NCBI Taxonomy" id="2710591"/>
    <lineage>
        <taxon>Bacteria</taxon>
        <taxon>Pseudomonadati</taxon>
        <taxon>Pseudomonadota</taxon>
        <taxon>Gammaproteobacteria</taxon>
        <taxon>Pseudomonadales</taxon>
        <taxon>Pseudomonadaceae</taxon>
        <taxon>Pseudomonas</taxon>
    </lineage>
</organism>
<keyword evidence="2" id="KW-1185">Reference proteome</keyword>
<name>A0ABS2BZJ4_9PSED</name>
<sequence length="186" mass="21272">MNDDRKAPIRLDCYRLVKRLNEHFTNLPEARIPEDIHEAWAGYFQEMAITQEEIDLIGLWYSRHYSVSLSIPSLNHYLKHLRLHASLPDERLPGQTEIDAGNILKACASLRLDQYGLADGLFQAAALVHHASYRSDCPMVSLEYIRTEIEGRARLADYFSHDILNEAQDGYGAAAHLRKVLFPPRS</sequence>
<proteinExistence type="predicted"/>